<dbReference type="InterPro" id="IPR024753">
    <property type="entry name" value="AriR"/>
</dbReference>
<dbReference type="NCBIfam" id="NF040640">
    <property type="entry name" value="YcgZ_fam"/>
    <property type="match status" value="1"/>
</dbReference>
<name>A0A2S9ICT8_9GAMM</name>
<accession>A0A2S9ICT8</accession>
<dbReference type="GO" id="GO:0071468">
    <property type="term" value="P:cellular response to acidic pH"/>
    <property type="evidence" value="ECO:0007669"/>
    <property type="project" value="InterPro"/>
</dbReference>
<dbReference type="RefSeq" id="WP_105592847.1">
    <property type="nucleotide sequence ID" value="NZ_PDET01000006.1"/>
</dbReference>
<evidence type="ECO:0000313" key="2">
    <source>
        <dbReference type="Proteomes" id="UP000239181"/>
    </source>
</evidence>
<reference evidence="1 2" key="1">
    <citation type="submission" date="2017-10" db="EMBL/GenBank/DDBJ databases">
        <title>Draft genome of two endophytic bacteria isolated from 'guarana' Paullinia cupana (Mart.) Ducke.</title>
        <authorList>
            <person name="Siqueira K.A."/>
            <person name="Liotti R.G."/>
            <person name="Mendes T.A."/>
            <person name="Soares M.A."/>
        </authorList>
    </citation>
    <scope>NUCLEOTIDE SEQUENCE [LARGE SCALE GENOMIC DNA]</scope>
    <source>
        <strain evidence="1 2">342</strain>
    </source>
</reference>
<dbReference type="Gene3D" id="1.20.5.5260">
    <property type="match status" value="1"/>
</dbReference>
<evidence type="ECO:0008006" key="3">
    <source>
        <dbReference type="Google" id="ProtNLM"/>
    </source>
</evidence>
<dbReference type="Pfam" id="PF10798">
    <property type="entry name" value="YmgB"/>
    <property type="match status" value="1"/>
</dbReference>
<dbReference type="AlphaFoldDB" id="A0A2S9ICT8"/>
<gene>
    <name evidence="1" type="ORF">CQW29_11380</name>
</gene>
<comment type="caution">
    <text evidence="1">The sequence shown here is derived from an EMBL/GenBank/DDBJ whole genome shotgun (WGS) entry which is preliminary data.</text>
</comment>
<evidence type="ECO:0000313" key="1">
    <source>
        <dbReference type="EMBL" id="PRD15596.1"/>
    </source>
</evidence>
<dbReference type="EMBL" id="PDET01000006">
    <property type="protein sequence ID" value="PRD15596.1"/>
    <property type="molecule type" value="Genomic_DNA"/>
</dbReference>
<organism evidence="1 2">
    <name type="scientific">Pantoea coffeiphila</name>
    <dbReference type="NCBI Taxonomy" id="1465635"/>
    <lineage>
        <taxon>Bacteria</taxon>
        <taxon>Pseudomonadati</taxon>
        <taxon>Pseudomonadota</taxon>
        <taxon>Gammaproteobacteria</taxon>
        <taxon>Enterobacterales</taxon>
        <taxon>Erwiniaceae</taxon>
        <taxon>Pantoea</taxon>
    </lineage>
</organism>
<dbReference type="OrthoDB" id="6547233at2"/>
<proteinExistence type="predicted"/>
<protein>
    <recommendedName>
        <fullName evidence="3">Two-component-system connector protein YcgZ</fullName>
    </recommendedName>
</protein>
<keyword evidence="2" id="KW-1185">Reference proteome</keyword>
<sequence length="79" mass="8860">MIKSKPACGMNNEVMAYISRAHTSSMQETLGAIVREVLVSGRTLNRKAICHHLIMRLEKATSTEEKLELNELVSLLFSE</sequence>
<dbReference type="Proteomes" id="UP000239181">
    <property type="component" value="Unassembled WGS sequence"/>
</dbReference>